<evidence type="ECO:0000256" key="1">
    <source>
        <dbReference type="SAM" id="MobiDB-lite"/>
    </source>
</evidence>
<accession>A2YI74</accession>
<name>A2YI74_ORYSI</name>
<sequence>MKNEFILEERQWEKRKAIILTLGSFATAVFIGWIIKLDLDAKRKHLDAEMNKEKQPPQLDDTKKPNLLSFDPKDGIQELGPLEAVSRLILVIIFFAFIQALTETLHKRLEDGVADDSDQDSKKKPASKN</sequence>
<reference evidence="3 4" key="1">
    <citation type="journal article" date="2005" name="PLoS Biol.">
        <title>The genomes of Oryza sativa: a history of duplications.</title>
        <authorList>
            <person name="Yu J."/>
            <person name="Wang J."/>
            <person name="Lin W."/>
            <person name="Li S."/>
            <person name="Li H."/>
            <person name="Zhou J."/>
            <person name="Ni P."/>
            <person name="Dong W."/>
            <person name="Hu S."/>
            <person name="Zeng C."/>
            <person name="Zhang J."/>
            <person name="Zhang Y."/>
            <person name="Li R."/>
            <person name="Xu Z."/>
            <person name="Li S."/>
            <person name="Li X."/>
            <person name="Zheng H."/>
            <person name="Cong L."/>
            <person name="Lin L."/>
            <person name="Yin J."/>
            <person name="Geng J."/>
            <person name="Li G."/>
            <person name="Shi J."/>
            <person name="Liu J."/>
            <person name="Lv H."/>
            <person name="Li J."/>
            <person name="Wang J."/>
            <person name="Deng Y."/>
            <person name="Ran L."/>
            <person name="Shi X."/>
            <person name="Wang X."/>
            <person name="Wu Q."/>
            <person name="Li C."/>
            <person name="Ren X."/>
            <person name="Wang J."/>
            <person name="Wang X."/>
            <person name="Li D."/>
            <person name="Liu D."/>
            <person name="Zhang X."/>
            <person name="Ji Z."/>
            <person name="Zhao W."/>
            <person name="Sun Y."/>
            <person name="Zhang Z."/>
            <person name="Bao J."/>
            <person name="Han Y."/>
            <person name="Dong L."/>
            <person name="Ji J."/>
            <person name="Chen P."/>
            <person name="Wu S."/>
            <person name="Liu J."/>
            <person name="Xiao Y."/>
            <person name="Bu D."/>
            <person name="Tan J."/>
            <person name="Yang L."/>
            <person name="Ye C."/>
            <person name="Zhang J."/>
            <person name="Xu J."/>
            <person name="Zhou Y."/>
            <person name="Yu Y."/>
            <person name="Zhang B."/>
            <person name="Zhuang S."/>
            <person name="Wei H."/>
            <person name="Liu B."/>
            <person name="Lei M."/>
            <person name="Yu H."/>
            <person name="Li Y."/>
            <person name="Xu H."/>
            <person name="Wei S."/>
            <person name="He X."/>
            <person name="Fang L."/>
            <person name="Zhang Z."/>
            <person name="Zhang Y."/>
            <person name="Huang X."/>
            <person name="Su Z."/>
            <person name="Tong W."/>
            <person name="Li J."/>
            <person name="Tong Z."/>
            <person name="Li S."/>
            <person name="Ye J."/>
            <person name="Wang L."/>
            <person name="Fang L."/>
            <person name="Lei T."/>
            <person name="Chen C."/>
            <person name="Chen H."/>
            <person name="Xu Z."/>
            <person name="Li H."/>
            <person name="Huang H."/>
            <person name="Zhang F."/>
            <person name="Xu H."/>
            <person name="Li N."/>
            <person name="Zhao C."/>
            <person name="Li S."/>
            <person name="Dong L."/>
            <person name="Huang Y."/>
            <person name="Li L."/>
            <person name="Xi Y."/>
            <person name="Qi Q."/>
            <person name="Li W."/>
            <person name="Zhang B."/>
            <person name="Hu W."/>
            <person name="Zhang Y."/>
            <person name="Tian X."/>
            <person name="Jiao Y."/>
            <person name="Liang X."/>
            <person name="Jin J."/>
            <person name="Gao L."/>
            <person name="Zheng W."/>
            <person name="Hao B."/>
            <person name="Liu S."/>
            <person name="Wang W."/>
            <person name="Yuan L."/>
            <person name="Cao M."/>
            <person name="McDermott J."/>
            <person name="Samudrala R."/>
            <person name="Wang J."/>
            <person name="Wong G.K."/>
            <person name="Yang H."/>
        </authorList>
    </citation>
    <scope>NUCLEOTIDE SEQUENCE [LARGE SCALE GENOMIC DNA]</scope>
    <source>
        <strain evidence="4">cv. 93-11</strain>
    </source>
</reference>
<organism evidence="3 4">
    <name type="scientific">Oryza sativa subsp. indica</name>
    <name type="common">Rice</name>
    <dbReference type="NCBI Taxonomy" id="39946"/>
    <lineage>
        <taxon>Eukaryota</taxon>
        <taxon>Viridiplantae</taxon>
        <taxon>Streptophyta</taxon>
        <taxon>Embryophyta</taxon>
        <taxon>Tracheophyta</taxon>
        <taxon>Spermatophyta</taxon>
        <taxon>Magnoliopsida</taxon>
        <taxon>Liliopsida</taxon>
        <taxon>Poales</taxon>
        <taxon>Poaceae</taxon>
        <taxon>BOP clade</taxon>
        <taxon>Oryzoideae</taxon>
        <taxon>Oryzeae</taxon>
        <taxon>Oryzinae</taxon>
        <taxon>Oryza</taxon>
        <taxon>Oryza sativa</taxon>
    </lineage>
</organism>
<feature type="transmembrane region" description="Helical" evidence="2">
    <location>
        <begin position="17"/>
        <end position="35"/>
    </location>
</feature>
<evidence type="ECO:0000256" key="2">
    <source>
        <dbReference type="SAM" id="Phobius"/>
    </source>
</evidence>
<gene>
    <name evidence="3" type="ORF">OsI_24910</name>
</gene>
<keyword evidence="2" id="KW-0812">Transmembrane</keyword>
<protein>
    <submittedName>
        <fullName evidence="3">Uncharacterized protein</fullName>
    </submittedName>
</protein>
<keyword evidence="2" id="KW-1133">Transmembrane helix</keyword>
<feature type="region of interest" description="Disordered" evidence="1">
    <location>
        <begin position="48"/>
        <end position="67"/>
    </location>
</feature>
<dbReference type="HOGENOM" id="CLU_1952400_0_0_1"/>
<keyword evidence="4" id="KW-1185">Reference proteome</keyword>
<evidence type="ECO:0000313" key="4">
    <source>
        <dbReference type="Proteomes" id="UP000007015"/>
    </source>
</evidence>
<feature type="transmembrane region" description="Helical" evidence="2">
    <location>
        <begin position="84"/>
        <end position="102"/>
    </location>
</feature>
<evidence type="ECO:0000313" key="3">
    <source>
        <dbReference type="EMBL" id="EAZ02785.1"/>
    </source>
</evidence>
<proteinExistence type="predicted"/>
<dbReference type="EMBL" id="CM000132">
    <property type="protein sequence ID" value="EAZ02785.1"/>
    <property type="molecule type" value="Genomic_DNA"/>
</dbReference>
<dbReference type="AlphaFoldDB" id="A2YI74"/>
<dbReference type="Gramene" id="BGIOSGA024815-TA">
    <property type="protein sequence ID" value="BGIOSGA024815-PA"/>
    <property type="gene ID" value="BGIOSGA024815"/>
</dbReference>
<feature type="compositionally biased region" description="Basic and acidic residues" evidence="1">
    <location>
        <begin position="48"/>
        <end position="64"/>
    </location>
</feature>
<dbReference type="Proteomes" id="UP000007015">
    <property type="component" value="Chromosome 7"/>
</dbReference>
<keyword evidence="2" id="KW-0472">Membrane</keyword>
<dbReference type="OMA" id="ILEERQW"/>